<protein>
    <submittedName>
        <fullName evidence="1">Uncharacterized protein</fullName>
    </submittedName>
</protein>
<proteinExistence type="predicted"/>
<evidence type="ECO:0000313" key="2">
    <source>
        <dbReference type="Proteomes" id="UP001439008"/>
    </source>
</evidence>
<accession>A0ABV2AMB0</accession>
<comment type="caution">
    <text evidence="1">The sequence shown here is derived from an EMBL/GenBank/DDBJ whole genome shotgun (WGS) entry which is preliminary data.</text>
</comment>
<sequence>MVNSFEFIDPQIWKEYSEKIAKLEEKYQIEDAQIDEKDFSTMADESISKMEKALRNDLYFYYKTELNEKIFSENKNFVEDFYEKRKRSNKL</sequence>
<keyword evidence="2" id="KW-1185">Reference proteome</keyword>
<organism evidence="1 2">
    <name type="scientific">Bonamia ostreae</name>
    <dbReference type="NCBI Taxonomy" id="126728"/>
    <lineage>
        <taxon>Eukaryota</taxon>
        <taxon>Sar</taxon>
        <taxon>Rhizaria</taxon>
        <taxon>Endomyxa</taxon>
        <taxon>Ascetosporea</taxon>
        <taxon>Haplosporida</taxon>
        <taxon>Bonamia</taxon>
    </lineage>
</organism>
<evidence type="ECO:0000313" key="1">
    <source>
        <dbReference type="EMBL" id="MES1920796.1"/>
    </source>
</evidence>
<name>A0ABV2AMB0_9EUKA</name>
<dbReference type="EMBL" id="JBDODL010000869">
    <property type="protein sequence ID" value="MES1920796.1"/>
    <property type="molecule type" value="Genomic_DNA"/>
</dbReference>
<reference evidence="1 2" key="1">
    <citation type="journal article" date="2024" name="BMC Biol.">
        <title>Comparative genomics of Ascetosporea gives new insight into the evolutionary basis for animal parasitism in Rhizaria.</title>
        <authorList>
            <person name="Hiltunen Thoren M."/>
            <person name="Onut-Brannstrom I."/>
            <person name="Alfjorden A."/>
            <person name="Peckova H."/>
            <person name="Swords F."/>
            <person name="Hooper C."/>
            <person name="Holzer A.S."/>
            <person name="Bass D."/>
            <person name="Burki F."/>
        </authorList>
    </citation>
    <scope>NUCLEOTIDE SEQUENCE [LARGE SCALE GENOMIC DNA]</scope>
    <source>
        <strain evidence="1">20-A016</strain>
    </source>
</reference>
<dbReference type="Proteomes" id="UP001439008">
    <property type="component" value="Unassembled WGS sequence"/>
</dbReference>
<gene>
    <name evidence="1" type="ORF">MHBO_002431</name>
</gene>